<proteinExistence type="predicted"/>
<evidence type="ECO:0000313" key="2">
    <source>
        <dbReference type="EMBL" id="QCT01013.1"/>
    </source>
</evidence>
<accession>A0A4P8XFZ6</accession>
<feature type="compositionally biased region" description="Basic and acidic residues" evidence="1">
    <location>
        <begin position="263"/>
        <end position="279"/>
    </location>
</feature>
<dbReference type="AlphaFoldDB" id="A0A4P8XFZ6"/>
<reference evidence="2 3" key="1">
    <citation type="submission" date="2019-05" db="EMBL/GenBank/DDBJ databases">
        <authorList>
            <person name="Chen C."/>
        </authorList>
    </citation>
    <scope>NUCLEOTIDE SEQUENCE [LARGE SCALE GENOMIC DNA]</scope>
    <source>
        <strain evidence="2 3">HB172198</strain>
    </source>
</reference>
<dbReference type="Gene3D" id="1.10.287.850">
    <property type="entry name" value="HP0062-like domain"/>
    <property type="match status" value="1"/>
</dbReference>
<evidence type="ECO:0000256" key="1">
    <source>
        <dbReference type="SAM" id="MobiDB-lite"/>
    </source>
</evidence>
<dbReference type="KEGG" id="palo:E6C60_0288"/>
<gene>
    <name evidence="2" type="ORF">E6C60_0288</name>
</gene>
<keyword evidence="3" id="KW-1185">Reference proteome</keyword>
<name>A0A4P8XFZ6_9BACL</name>
<sequence>MQAAEHFKHGANQLEGMNNALRQSIHKMSMEWEGMTRERFFGDFQKASREMKQTLEHMHEVQLELTRAAIKFQILDGSLDPNCVNPEFLPAGITNNFIMCGPDQIMPAPKSIGDEIDGFLKGAGSGAKRISNSIKETAVNLYEDPINTAGSMFYNATIGTAEYIINTAVWGAKMTFDVGNTRGDFDKQMAGIQSEIDEKGWSAFLGQQTAMGLSAFMMHRVGIKPKLNMPEGGSSGGSNGSSSSGSGGSDSNRDGTGDSSDNGGKDGKPDDENPEDKTGNEGTGKAMGNMINDIRTKTPDQLLKEGWKDVTDPRKAQNTMSREYYNPETGVKISYDPGKKGATGFEAVDHYHVHNPNYTDKKVDYYFDIDGNPVGKGSKASHIVIKDGE</sequence>
<evidence type="ECO:0000313" key="3">
    <source>
        <dbReference type="Proteomes" id="UP000300879"/>
    </source>
</evidence>
<dbReference type="Proteomes" id="UP000300879">
    <property type="component" value="Chromosome"/>
</dbReference>
<organism evidence="2 3">
    <name type="scientific">Paenibacillus algicola</name>
    <dbReference type="NCBI Taxonomy" id="2565926"/>
    <lineage>
        <taxon>Bacteria</taxon>
        <taxon>Bacillati</taxon>
        <taxon>Bacillota</taxon>
        <taxon>Bacilli</taxon>
        <taxon>Bacillales</taxon>
        <taxon>Paenibacillaceae</taxon>
        <taxon>Paenibacillus</taxon>
    </lineage>
</organism>
<dbReference type="EMBL" id="CP040396">
    <property type="protein sequence ID" value="QCT01013.1"/>
    <property type="molecule type" value="Genomic_DNA"/>
</dbReference>
<feature type="region of interest" description="Disordered" evidence="1">
    <location>
        <begin position="225"/>
        <end position="291"/>
    </location>
</feature>
<protein>
    <submittedName>
        <fullName evidence="2">WXG100 family type VII secretion target protein</fullName>
    </submittedName>
</protein>
<dbReference type="Pfam" id="PF06013">
    <property type="entry name" value="WXG100"/>
    <property type="match status" value="1"/>
</dbReference>
<dbReference type="InterPro" id="IPR036689">
    <property type="entry name" value="ESAT-6-like_sf"/>
</dbReference>
<dbReference type="InterPro" id="IPR010310">
    <property type="entry name" value="T7SS_ESAT-6-like"/>
</dbReference>
<dbReference type="SUPFAM" id="SSF140453">
    <property type="entry name" value="EsxAB dimer-like"/>
    <property type="match status" value="1"/>
</dbReference>